<dbReference type="InterPro" id="IPR029016">
    <property type="entry name" value="GAF-like_dom_sf"/>
</dbReference>
<dbReference type="InterPro" id="IPR050707">
    <property type="entry name" value="HTH_MetabolicPath_Reg"/>
</dbReference>
<dbReference type="SUPFAM" id="SSF46785">
    <property type="entry name" value="Winged helix' DNA-binding domain"/>
    <property type="match status" value="1"/>
</dbReference>
<keyword evidence="1" id="KW-0805">Transcription regulation</keyword>
<dbReference type="RefSeq" id="WP_330504845.1">
    <property type="nucleotide sequence ID" value="NZ_JAZDUE010000007.1"/>
</dbReference>
<evidence type="ECO:0000256" key="2">
    <source>
        <dbReference type="ARBA" id="ARBA00023125"/>
    </source>
</evidence>
<dbReference type="Pfam" id="PF09339">
    <property type="entry name" value="HTH_IclR"/>
    <property type="match status" value="1"/>
</dbReference>
<dbReference type="PROSITE" id="PS51078">
    <property type="entry name" value="ICLR_ED"/>
    <property type="match status" value="1"/>
</dbReference>
<reference evidence="6 7" key="1">
    <citation type="submission" date="2024-01" db="EMBL/GenBank/DDBJ databases">
        <title>Draft genome sequence of Gordonia sp. PKS22-38.</title>
        <authorList>
            <person name="Suphannarot A."/>
            <person name="Mingma R."/>
        </authorList>
    </citation>
    <scope>NUCLEOTIDE SEQUENCE [LARGE SCALE GENOMIC DNA]</scope>
    <source>
        <strain evidence="6 7">PKS22-38</strain>
    </source>
</reference>
<feature type="domain" description="HTH iclR-type" evidence="4">
    <location>
        <begin position="1"/>
        <end position="58"/>
    </location>
</feature>
<protein>
    <submittedName>
        <fullName evidence="6">Helix-turn-helix domain-containing protein</fullName>
    </submittedName>
</protein>
<sequence length="278" mass="30151">MIRIIELLASPEQQALPLAEIVRRTGLSRATAHAIVGELIDHGWVLRDVKTGAYTVGPAFAALARAAGSADNVARWASACARELSERFDMAAFVAQRIGSELITVTDHIVPARVRDRDDSPWFRHGRQVRLRPPICREFIACESAETQAAWLAQAPDTIRPRLQTVLHTIAERGYSIERMTDDHVAMIEALGTLDSVPDRLRSRVDDLLTELSAIDYLPAELEGDVAAVTIGAPIFDSSGFVVASIVLCPNTTLSAVDLCTLAEETRAAASSISTQLS</sequence>
<dbReference type="EMBL" id="JAZDUE010000007">
    <property type="protein sequence ID" value="MEE4023469.1"/>
    <property type="molecule type" value="Genomic_DNA"/>
</dbReference>
<organism evidence="6 7">
    <name type="scientific">Gordonia prachuapensis</name>
    <dbReference type="NCBI Taxonomy" id="3115651"/>
    <lineage>
        <taxon>Bacteria</taxon>
        <taxon>Bacillati</taxon>
        <taxon>Actinomycetota</taxon>
        <taxon>Actinomycetes</taxon>
        <taxon>Mycobacteriales</taxon>
        <taxon>Gordoniaceae</taxon>
        <taxon>Gordonia</taxon>
    </lineage>
</organism>
<comment type="caution">
    <text evidence="6">The sequence shown here is derived from an EMBL/GenBank/DDBJ whole genome shotgun (WGS) entry which is preliminary data.</text>
</comment>
<keyword evidence="3" id="KW-0804">Transcription</keyword>
<evidence type="ECO:0000259" key="5">
    <source>
        <dbReference type="PROSITE" id="PS51078"/>
    </source>
</evidence>
<dbReference type="PANTHER" id="PTHR30136:SF24">
    <property type="entry name" value="HTH-TYPE TRANSCRIPTIONAL REPRESSOR ALLR"/>
    <property type="match status" value="1"/>
</dbReference>
<keyword evidence="2" id="KW-0238">DNA-binding</keyword>
<dbReference type="Proteomes" id="UP001335729">
    <property type="component" value="Unassembled WGS sequence"/>
</dbReference>
<evidence type="ECO:0000259" key="4">
    <source>
        <dbReference type="PROSITE" id="PS51077"/>
    </source>
</evidence>
<dbReference type="InterPro" id="IPR036390">
    <property type="entry name" value="WH_DNA-bd_sf"/>
</dbReference>
<feature type="domain" description="IclR-ED" evidence="5">
    <location>
        <begin position="59"/>
        <end position="278"/>
    </location>
</feature>
<evidence type="ECO:0000256" key="3">
    <source>
        <dbReference type="ARBA" id="ARBA00023163"/>
    </source>
</evidence>
<accession>A0ABU7MUP2</accession>
<evidence type="ECO:0000313" key="7">
    <source>
        <dbReference type="Proteomes" id="UP001335729"/>
    </source>
</evidence>
<dbReference type="InterPro" id="IPR005471">
    <property type="entry name" value="Tscrpt_reg_IclR_N"/>
</dbReference>
<dbReference type="PROSITE" id="PS51077">
    <property type="entry name" value="HTH_ICLR"/>
    <property type="match status" value="1"/>
</dbReference>
<dbReference type="PANTHER" id="PTHR30136">
    <property type="entry name" value="HELIX-TURN-HELIX TRANSCRIPTIONAL REGULATOR, ICLR FAMILY"/>
    <property type="match status" value="1"/>
</dbReference>
<proteinExistence type="predicted"/>
<evidence type="ECO:0000256" key="1">
    <source>
        <dbReference type="ARBA" id="ARBA00023015"/>
    </source>
</evidence>
<dbReference type="InterPro" id="IPR036388">
    <property type="entry name" value="WH-like_DNA-bd_sf"/>
</dbReference>
<dbReference type="InterPro" id="IPR014757">
    <property type="entry name" value="Tscrpt_reg_IclR_C"/>
</dbReference>
<dbReference type="Gene3D" id="1.10.10.10">
    <property type="entry name" value="Winged helix-like DNA-binding domain superfamily/Winged helix DNA-binding domain"/>
    <property type="match status" value="1"/>
</dbReference>
<gene>
    <name evidence="6" type="ORF">V1Y59_10300</name>
</gene>
<dbReference type="Gene3D" id="3.30.450.40">
    <property type="match status" value="1"/>
</dbReference>
<name>A0ABU7MUP2_9ACTN</name>
<keyword evidence="7" id="KW-1185">Reference proteome</keyword>
<evidence type="ECO:0000313" key="6">
    <source>
        <dbReference type="EMBL" id="MEE4023469.1"/>
    </source>
</evidence>
<dbReference type="SMART" id="SM00346">
    <property type="entry name" value="HTH_ICLR"/>
    <property type="match status" value="1"/>
</dbReference>